<dbReference type="PANTHER" id="PTHR33104:SF2">
    <property type="entry name" value="CXC3 LIKE CYSTEINE CLUSTER DOMAIN-CONTAINING PROTEIN"/>
    <property type="match status" value="1"/>
</dbReference>
<name>A0AAD6AE55_9TELE</name>
<protein>
    <submittedName>
        <fullName evidence="2">Uncharacterized protein</fullName>
    </submittedName>
</protein>
<dbReference type="PANTHER" id="PTHR33104">
    <property type="entry name" value="SI:DKEY-29D5.2"/>
    <property type="match status" value="1"/>
</dbReference>
<evidence type="ECO:0000313" key="2">
    <source>
        <dbReference type="EMBL" id="KAJ4923046.1"/>
    </source>
</evidence>
<dbReference type="Proteomes" id="UP001219934">
    <property type="component" value="Unassembled WGS sequence"/>
</dbReference>
<sequence length="463" mass="52875">MSAVAVVTVNGRHDLSMPETLRFGRAGKISADSFHKSFFEWEAVRFEVDNIVKEERFICPACSLDMLAVSVDGNRKHYRFKNSARSEEQAIFEGVFISKDPSKDVARFVDYIHSTTKHVSGRGVCGGEWSAARETSKRSTSKLDEEGLELAVCRHGVLLCALNMYRGEIFAYPLYLQEKLARRTDMLTLLAMRWNQQKINNLATSLSHRHQKATKALQSQMQALETMKAQLAVTESQLEDWVNDGKEWAEATSTKTTTDDADALASRIEVLVASIKRRSQRLYKDTDGNKARARIRCKIRKEMEILTSVVESYNSTESLCLENILSEENAWPWQLPHSDSVDLKTKRRAFDIVNAIRRLQEEKKIVLIEMDHHWRALQTRGDGLKELSCLLSSETMQNLPWVLSEEGLRGLQSTILRKRQNITERKLQARACYLQVWSGAENVNFLHRDSADDYDSDSDSDMD</sequence>
<organism evidence="2 3">
    <name type="scientific">Pogonophryne albipinna</name>
    <dbReference type="NCBI Taxonomy" id="1090488"/>
    <lineage>
        <taxon>Eukaryota</taxon>
        <taxon>Metazoa</taxon>
        <taxon>Chordata</taxon>
        <taxon>Craniata</taxon>
        <taxon>Vertebrata</taxon>
        <taxon>Euteleostomi</taxon>
        <taxon>Actinopterygii</taxon>
        <taxon>Neopterygii</taxon>
        <taxon>Teleostei</taxon>
        <taxon>Neoteleostei</taxon>
        <taxon>Acanthomorphata</taxon>
        <taxon>Eupercaria</taxon>
        <taxon>Perciformes</taxon>
        <taxon>Notothenioidei</taxon>
        <taxon>Pogonophryne</taxon>
    </lineage>
</organism>
<dbReference type="AlphaFoldDB" id="A0AAD6AE55"/>
<dbReference type="InterPro" id="IPR040521">
    <property type="entry name" value="KDZ"/>
</dbReference>
<feature type="coiled-coil region" evidence="1">
    <location>
        <begin position="210"/>
        <end position="244"/>
    </location>
</feature>
<comment type="caution">
    <text evidence="2">The sequence shown here is derived from an EMBL/GenBank/DDBJ whole genome shotgun (WGS) entry which is preliminary data.</text>
</comment>
<dbReference type="Pfam" id="PF18758">
    <property type="entry name" value="KDZ"/>
    <property type="match status" value="1"/>
</dbReference>
<proteinExistence type="predicted"/>
<evidence type="ECO:0000313" key="3">
    <source>
        <dbReference type="Proteomes" id="UP001219934"/>
    </source>
</evidence>
<accession>A0AAD6AE55</accession>
<evidence type="ECO:0000256" key="1">
    <source>
        <dbReference type="SAM" id="Coils"/>
    </source>
</evidence>
<reference evidence="2" key="1">
    <citation type="submission" date="2022-11" db="EMBL/GenBank/DDBJ databases">
        <title>Chromosome-level genome of Pogonophryne albipinna.</title>
        <authorList>
            <person name="Jo E."/>
        </authorList>
    </citation>
    <scope>NUCLEOTIDE SEQUENCE</scope>
    <source>
        <strain evidence="2">SGF0006</strain>
        <tissue evidence="2">Muscle</tissue>
    </source>
</reference>
<keyword evidence="1" id="KW-0175">Coiled coil</keyword>
<gene>
    <name evidence="2" type="ORF">JOQ06_019526</name>
</gene>
<keyword evidence="3" id="KW-1185">Reference proteome</keyword>
<dbReference type="EMBL" id="JAPTMU010000046">
    <property type="protein sequence ID" value="KAJ4923046.1"/>
    <property type="molecule type" value="Genomic_DNA"/>
</dbReference>